<dbReference type="AlphaFoldDB" id="A0A918AWW1"/>
<keyword evidence="3" id="KW-1185">Reference proteome</keyword>
<evidence type="ECO:0000256" key="1">
    <source>
        <dbReference type="SAM" id="MobiDB-lite"/>
    </source>
</evidence>
<reference evidence="2" key="2">
    <citation type="submission" date="2020-09" db="EMBL/GenBank/DDBJ databases">
        <authorList>
            <person name="Sun Q."/>
            <person name="Ohkuma M."/>
        </authorList>
    </citation>
    <scope>NUCLEOTIDE SEQUENCE</scope>
    <source>
        <strain evidence="2">JCM 4335</strain>
    </source>
</reference>
<organism evidence="2 3">
    <name type="scientific">Streptomyces roseolilacinus</name>
    <dbReference type="NCBI Taxonomy" id="66904"/>
    <lineage>
        <taxon>Bacteria</taxon>
        <taxon>Bacillati</taxon>
        <taxon>Actinomycetota</taxon>
        <taxon>Actinomycetes</taxon>
        <taxon>Kitasatosporales</taxon>
        <taxon>Streptomycetaceae</taxon>
        <taxon>Streptomyces</taxon>
    </lineage>
</organism>
<sequence length="116" mass="11579">MPCGTAHGHPDTAPSVGHRDPELEGRLSKGPDEVDSAATGATPAGRGALSVKAVDGAGDGHAAPSIRYERPSGSPGVGRERHRGGTGRARSAGPRPSGTGTRTAPEWAPRTATASP</sequence>
<name>A0A918AWW1_9ACTN</name>
<protein>
    <submittedName>
        <fullName evidence="2">Uncharacterized protein</fullName>
    </submittedName>
</protein>
<comment type="caution">
    <text evidence="2">The sequence shown here is derived from an EMBL/GenBank/DDBJ whole genome shotgun (WGS) entry which is preliminary data.</text>
</comment>
<gene>
    <name evidence="2" type="ORF">GCM10010249_12610</name>
</gene>
<feature type="region of interest" description="Disordered" evidence="1">
    <location>
        <begin position="1"/>
        <end position="116"/>
    </location>
</feature>
<proteinExistence type="predicted"/>
<dbReference type="EMBL" id="BMSV01000002">
    <property type="protein sequence ID" value="GGP95990.1"/>
    <property type="molecule type" value="Genomic_DNA"/>
</dbReference>
<evidence type="ECO:0000313" key="3">
    <source>
        <dbReference type="Proteomes" id="UP000654123"/>
    </source>
</evidence>
<feature type="compositionally biased region" description="Low complexity" evidence="1">
    <location>
        <begin position="37"/>
        <end position="48"/>
    </location>
</feature>
<reference evidence="2" key="1">
    <citation type="journal article" date="2014" name="Int. J. Syst. Evol. Microbiol.">
        <title>Complete genome sequence of Corynebacterium casei LMG S-19264T (=DSM 44701T), isolated from a smear-ripened cheese.</title>
        <authorList>
            <consortium name="US DOE Joint Genome Institute (JGI-PGF)"/>
            <person name="Walter F."/>
            <person name="Albersmeier A."/>
            <person name="Kalinowski J."/>
            <person name="Ruckert C."/>
        </authorList>
    </citation>
    <scope>NUCLEOTIDE SEQUENCE</scope>
    <source>
        <strain evidence="2">JCM 4335</strain>
    </source>
</reference>
<evidence type="ECO:0000313" key="2">
    <source>
        <dbReference type="EMBL" id="GGP95990.1"/>
    </source>
</evidence>
<feature type="compositionally biased region" description="Basic and acidic residues" evidence="1">
    <location>
        <begin position="17"/>
        <end position="32"/>
    </location>
</feature>
<accession>A0A918AWW1</accession>
<dbReference type="Proteomes" id="UP000654123">
    <property type="component" value="Unassembled WGS sequence"/>
</dbReference>